<comment type="caution">
    <text evidence="3">The sequence shown here is derived from an EMBL/GenBank/DDBJ whole genome shotgun (WGS) entry which is preliminary data.</text>
</comment>
<feature type="region of interest" description="Disordered" evidence="1">
    <location>
        <begin position="480"/>
        <end position="508"/>
    </location>
</feature>
<dbReference type="InterPro" id="IPR025129">
    <property type="entry name" value="DUF4055"/>
</dbReference>
<sequence>MTDDKKTPESESSDYKKMQSYWEMVETILGGTAAMREAGEKYLPKFPHEARSDYDIRRRTAKFTNIFADIVDTLASKPFEKEVSVQNSGPVEPFLEDIDGQGNHIHVWSANAFHAGVADAFTWLFVDYTRDVPPGATVAQERAIGARPYWIHLPASRVKAVYSETIGGKETIVHARIEENSRERDGWGEREIERVRVIDREVARKDDGTAISAGPPVWSLYEERKNKATNEEEWVLIGQGQYTIKYIPLFAFVTGKREGNSWVVRPPLQSAAYLQIEHYQQESELKHARQMSAFPMLAGNGVTPPVGDDGKPVAAPIGPMSVLYAPPDGDGNSGEWTFIEPSATSLEFLSREVDKTEAQLRELGRQPLTSQSGNITTITAAFAGDKAHTVVEAWVLNFKDFLENGLKATADWIKSKIEPVVDINTDFALALKEDTGMTNVDAARERGDISHETWFDEAKRRGIIGPNITFEDERERILAEMPGDPTDGEMIDAVTPDTAQQQQDAQLQ</sequence>
<dbReference type="Proteomes" id="UP001174932">
    <property type="component" value="Unassembled WGS sequence"/>
</dbReference>
<name>A0ABT8YTG0_9HYPH</name>
<dbReference type="EMBL" id="JAUOZU010000024">
    <property type="protein sequence ID" value="MDO6966974.1"/>
    <property type="molecule type" value="Genomic_DNA"/>
</dbReference>
<evidence type="ECO:0000313" key="3">
    <source>
        <dbReference type="EMBL" id="MDO6966974.1"/>
    </source>
</evidence>
<dbReference type="RefSeq" id="WP_304378904.1">
    <property type="nucleotide sequence ID" value="NZ_JAUOZU010000024.1"/>
</dbReference>
<accession>A0ABT8YTG0</accession>
<feature type="compositionally biased region" description="Low complexity" evidence="1">
    <location>
        <begin position="499"/>
        <end position="508"/>
    </location>
</feature>
<evidence type="ECO:0000313" key="4">
    <source>
        <dbReference type="Proteomes" id="UP001174932"/>
    </source>
</evidence>
<dbReference type="Pfam" id="PF13264">
    <property type="entry name" value="DUF4055"/>
    <property type="match status" value="1"/>
</dbReference>
<organism evidence="3 4">
    <name type="scientific">Rhizobium alvei</name>
    <dbReference type="NCBI Taxonomy" id="1132659"/>
    <lineage>
        <taxon>Bacteria</taxon>
        <taxon>Pseudomonadati</taxon>
        <taxon>Pseudomonadota</taxon>
        <taxon>Alphaproteobacteria</taxon>
        <taxon>Hyphomicrobiales</taxon>
        <taxon>Rhizobiaceae</taxon>
        <taxon>Rhizobium/Agrobacterium group</taxon>
        <taxon>Rhizobium</taxon>
    </lineage>
</organism>
<keyword evidence="4" id="KW-1185">Reference proteome</keyword>
<evidence type="ECO:0000259" key="2">
    <source>
        <dbReference type="Pfam" id="PF13264"/>
    </source>
</evidence>
<reference evidence="3" key="2">
    <citation type="submission" date="2023-07" db="EMBL/GenBank/DDBJ databases">
        <authorList>
            <person name="Shen H."/>
        </authorList>
    </citation>
    <scope>NUCLEOTIDE SEQUENCE</scope>
    <source>
        <strain evidence="3">TNR-22</strain>
    </source>
</reference>
<evidence type="ECO:0000256" key="1">
    <source>
        <dbReference type="SAM" id="MobiDB-lite"/>
    </source>
</evidence>
<gene>
    <name evidence="3" type="ORF">Q4481_23715</name>
</gene>
<feature type="domain" description="DUF4055" evidence="2">
    <location>
        <begin position="267"/>
        <end position="413"/>
    </location>
</feature>
<reference evidence="3" key="1">
    <citation type="journal article" date="2015" name="Int. J. Syst. Evol. Microbiol.">
        <title>Rhizobium alvei sp. nov., isolated from a freshwater river.</title>
        <authorList>
            <person name="Sheu S.Y."/>
            <person name="Huang H.W."/>
            <person name="Young C.C."/>
            <person name="Chen W.M."/>
        </authorList>
    </citation>
    <scope>NUCLEOTIDE SEQUENCE</scope>
    <source>
        <strain evidence="3">TNR-22</strain>
    </source>
</reference>
<proteinExistence type="predicted"/>
<protein>
    <submittedName>
        <fullName evidence="3">DUF4055 domain-containing protein</fullName>
    </submittedName>
</protein>